<feature type="compositionally biased region" description="Basic and acidic residues" evidence="1">
    <location>
        <begin position="93"/>
        <end position="104"/>
    </location>
</feature>
<sequence length="139" mass="15518">MLRIITGKGDHSIGNVPVIKNYVMDHLGDKGYTFKEEEGNSGVIQVDLSYNRKTSSIPGHPDWKREGESSTAVQQPYPSGATGQASGSPSKRKIGEWETVEPKKKALGKNKKHGDKENLPENETRRRKSEEENSKKKKK</sequence>
<evidence type="ECO:0000259" key="2">
    <source>
        <dbReference type="PROSITE" id="PS50828"/>
    </source>
</evidence>
<accession>A0A3S1B2X1</accession>
<feature type="domain" description="Smr" evidence="2">
    <location>
        <begin position="1"/>
        <end position="49"/>
    </location>
</feature>
<reference evidence="3 4" key="1">
    <citation type="submission" date="2019-01" db="EMBL/GenBank/DDBJ databases">
        <title>A draft genome assembly of the solar-powered sea slug Elysia chlorotica.</title>
        <authorList>
            <person name="Cai H."/>
            <person name="Li Q."/>
            <person name="Fang X."/>
            <person name="Li J."/>
            <person name="Curtis N.E."/>
            <person name="Altenburger A."/>
            <person name="Shibata T."/>
            <person name="Feng M."/>
            <person name="Maeda T."/>
            <person name="Schwartz J.A."/>
            <person name="Shigenobu S."/>
            <person name="Lundholm N."/>
            <person name="Nishiyama T."/>
            <person name="Yang H."/>
            <person name="Hasebe M."/>
            <person name="Li S."/>
            <person name="Pierce S.K."/>
            <person name="Wang J."/>
        </authorList>
    </citation>
    <scope>NUCLEOTIDE SEQUENCE [LARGE SCALE GENOMIC DNA]</scope>
    <source>
        <strain evidence="3">EC2010</strain>
        <tissue evidence="3">Whole organism of an adult</tissue>
    </source>
</reference>
<dbReference type="InterPro" id="IPR002625">
    <property type="entry name" value="Smr_dom"/>
</dbReference>
<gene>
    <name evidence="3" type="ORF">EGW08_021628</name>
</gene>
<organism evidence="3 4">
    <name type="scientific">Elysia chlorotica</name>
    <name type="common">Eastern emerald elysia</name>
    <name type="synonym">Sea slug</name>
    <dbReference type="NCBI Taxonomy" id="188477"/>
    <lineage>
        <taxon>Eukaryota</taxon>
        <taxon>Metazoa</taxon>
        <taxon>Spiralia</taxon>
        <taxon>Lophotrochozoa</taxon>
        <taxon>Mollusca</taxon>
        <taxon>Gastropoda</taxon>
        <taxon>Heterobranchia</taxon>
        <taxon>Euthyneura</taxon>
        <taxon>Panpulmonata</taxon>
        <taxon>Sacoglossa</taxon>
        <taxon>Placobranchoidea</taxon>
        <taxon>Plakobranchidae</taxon>
        <taxon>Elysia</taxon>
    </lineage>
</organism>
<evidence type="ECO:0000313" key="3">
    <source>
        <dbReference type="EMBL" id="RUS70608.1"/>
    </source>
</evidence>
<dbReference type="PROSITE" id="PS50828">
    <property type="entry name" value="SMR"/>
    <property type="match status" value="1"/>
</dbReference>
<name>A0A3S1B2X1_ELYCH</name>
<dbReference type="OrthoDB" id="4080456at2759"/>
<feature type="region of interest" description="Disordered" evidence="1">
    <location>
        <begin position="37"/>
        <end position="139"/>
    </location>
</feature>
<dbReference type="AlphaFoldDB" id="A0A3S1B2X1"/>
<dbReference type="Gene3D" id="3.30.1370.110">
    <property type="match status" value="1"/>
</dbReference>
<dbReference type="EMBL" id="RQTK01001370">
    <property type="protein sequence ID" value="RUS70608.1"/>
    <property type="molecule type" value="Genomic_DNA"/>
</dbReference>
<comment type="caution">
    <text evidence="3">The sequence shown here is derived from an EMBL/GenBank/DDBJ whole genome shotgun (WGS) entry which is preliminary data.</text>
</comment>
<dbReference type="InterPro" id="IPR036063">
    <property type="entry name" value="Smr_dom_sf"/>
</dbReference>
<protein>
    <recommendedName>
        <fullName evidence="2">Smr domain-containing protein</fullName>
    </recommendedName>
</protein>
<proteinExistence type="predicted"/>
<feature type="compositionally biased region" description="Basic and acidic residues" evidence="1">
    <location>
        <begin position="114"/>
        <end position="139"/>
    </location>
</feature>
<dbReference type="Proteomes" id="UP000271974">
    <property type="component" value="Unassembled WGS sequence"/>
</dbReference>
<feature type="compositionally biased region" description="Polar residues" evidence="1">
    <location>
        <begin position="69"/>
        <end position="89"/>
    </location>
</feature>
<keyword evidence="4" id="KW-1185">Reference proteome</keyword>
<dbReference type="SUPFAM" id="SSF160443">
    <property type="entry name" value="SMR domain-like"/>
    <property type="match status" value="1"/>
</dbReference>
<evidence type="ECO:0000256" key="1">
    <source>
        <dbReference type="SAM" id="MobiDB-lite"/>
    </source>
</evidence>
<evidence type="ECO:0000313" key="4">
    <source>
        <dbReference type="Proteomes" id="UP000271974"/>
    </source>
</evidence>